<dbReference type="AlphaFoldDB" id="A0A0V0ZN24"/>
<protein>
    <submittedName>
        <fullName evidence="1">Uncharacterized protein</fullName>
    </submittedName>
</protein>
<comment type="caution">
    <text evidence="1">The sequence shown here is derived from an EMBL/GenBank/DDBJ whole genome shotgun (WGS) entry which is preliminary data.</text>
</comment>
<organism evidence="1 2">
    <name type="scientific">Trichinella patagoniensis</name>
    <dbReference type="NCBI Taxonomy" id="990121"/>
    <lineage>
        <taxon>Eukaryota</taxon>
        <taxon>Metazoa</taxon>
        <taxon>Ecdysozoa</taxon>
        <taxon>Nematoda</taxon>
        <taxon>Enoplea</taxon>
        <taxon>Dorylaimia</taxon>
        <taxon>Trichinellida</taxon>
        <taxon>Trichinellidae</taxon>
        <taxon>Trichinella</taxon>
    </lineage>
</organism>
<dbReference type="EMBL" id="JYDQ01000131">
    <property type="protein sequence ID" value="KRY13810.1"/>
    <property type="molecule type" value="Genomic_DNA"/>
</dbReference>
<keyword evidence="2" id="KW-1185">Reference proteome</keyword>
<accession>A0A0V0ZN24</accession>
<evidence type="ECO:0000313" key="1">
    <source>
        <dbReference type="EMBL" id="KRY13810.1"/>
    </source>
</evidence>
<sequence length="383" mass="44056">MALGIMWHNKEDVITFPVIRVARPDQQMTKRGMLSVIMKIFDLLGYLSPFLVKAKVCYKYCGVKELIGIHLPQNMLKDWQDWIAEIPSISEMRLPRCLLPVGTDCIKDVDLHGYGDASEMEYGSMVYLRITIVLGETVTDLEMSKTRIAPVKRVTLPRLEFMAALITARLLSFVKISLEMKFELTDAQWWIYCPTTDNPAGVLTRGCRLKDLVNAWPTAKLELTIDRSPEFQAEVRKSARELHVPTKTEAVPDAQKYSSLTKLFNVTAYVFRFITNCKVTPEERKTTPLDNEEFSEELESLKQERKLPKSSRLWPLNPYIDDNGVLRVSGRVRHSDLPFHTMYPFLLSNQHPSPSDAVLSMPEILDYEWSLYRETSDKGMRDL</sequence>
<name>A0A0V0ZN24_9BILA</name>
<evidence type="ECO:0000313" key="2">
    <source>
        <dbReference type="Proteomes" id="UP000054783"/>
    </source>
</evidence>
<proteinExistence type="predicted"/>
<dbReference type="InterPro" id="IPR008042">
    <property type="entry name" value="Retrotrans_Pao"/>
</dbReference>
<dbReference type="Proteomes" id="UP000054783">
    <property type="component" value="Unassembled WGS sequence"/>
</dbReference>
<dbReference type="PANTHER" id="PTHR47331">
    <property type="entry name" value="PHD-TYPE DOMAIN-CONTAINING PROTEIN"/>
    <property type="match status" value="1"/>
</dbReference>
<dbReference type="Pfam" id="PF05380">
    <property type="entry name" value="Peptidase_A17"/>
    <property type="match status" value="1"/>
</dbReference>
<gene>
    <name evidence="1" type="ORF">T12_6961</name>
</gene>
<reference evidence="1 2" key="1">
    <citation type="submission" date="2015-01" db="EMBL/GenBank/DDBJ databases">
        <title>Evolution of Trichinella species and genotypes.</title>
        <authorList>
            <person name="Korhonen P.K."/>
            <person name="Edoardo P."/>
            <person name="Giuseppe L.R."/>
            <person name="Gasser R.B."/>
        </authorList>
    </citation>
    <scope>NUCLEOTIDE SEQUENCE [LARGE SCALE GENOMIC DNA]</scope>
    <source>
        <strain evidence="1">ISS2496</strain>
    </source>
</reference>